<dbReference type="InterPro" id="IPR001372">
    <property type="entry name" value="Dynein_light_chain_typ-1/2"/>
</dbReference>
<sequence>MIRSGQDKGVVAIEVKPKGILSSKSSRTDSRPGSILGSEKDAQTISASGRPRLSSNQSSASSTAYSDFPLPTLLSPTQGQRLAVQQEYQRFPSAKDRYRDMSKCLDEVEKTIYSCVSQKGDHFKTDADLADHIKYRLNKDYGPNWHCIIGKNYG</sequence>
<reference evidence="4" key="1">
    <citation type="submission" date="2016-06" db="UniProtKB">
        <authorList>
            <consortium name="WormBaseParasite"/>
        </authorList>
    </citation>
    <scope>IDENTIFICATION</scope>
</reference>
<dbReference type="STRING" id="70667.A0A183TEI8"/>
<dbReference type="InterPro" id="IPR037177">
    <property type="entry name" value="DLC_sf"/>
</dbReference>
<accession>A0A183TEI8</accession>
<evidence type="ECO:0000313" key="4">
    <source>
        <dbReference type="WBParaSite" id="SSLN_0001544501-mRNA-1"/>
    </source>
</evidence>
<dbReference type="GO" id="GO:0007017">
    <property type="term" value="P:microtubule-based process"/>
    <property type="evidence" value="ECO:0007669"/>
    <property type="project" value="InterPro"/>
</dbReference>
<dbReference type="EMBL" id="UYSU01039401">
    <property type="protein sequence ID" value="VDM01272.1"/>
    <property type="molecule type" value="Genomic_DNA"/>
</dbReference>
<organism evidence="4">
    <name type="scientific">Schistocephalus solidus</name>
    <name type="common">Tapeworm</name>
    <dbReference type="NCBI Taxonomy" id="70667"/>
    <lineage>
        <taxon>Eukaryota</taxon>
        <taxon>Metazoa</taxon>
        <taxon>Spiralia</taxon>
        <taxon>Lophotrochozoa</taxon>
        <taxon>Platyhelminthes</taxon>
        <taxon>Cestoda</taxon>
        <taxon>Eucestoda</taxon>
        <taxon>Diphyllobothriidea</taxon>
        <taxon>Diphyllobothriidae</taxon>
        <taxon>Schistocephalus</taxon>
    </lineage>
</organism>
<dbReference type="Pfam" id="PF01221">
    <property type="entry name" value="Dynein_light"/>
    <property type="match status" value="1"/>
</dbReference>
<dbReference type="GO" id="GO:0030286">
    <property type="term" value="C:dynein complex"/>
    <property type="evidence" value="ECO:0007669"/>
    <property type="project" value="InterPro"/>
</dbReference>
<dbReference type="AlphaFoldDB" id="A0A183TEI8"/>
<evidence type="ECO:0000313" key="2">
    <source>
        <dbReference type="EMBL" id="VDM01272.1"/>
    </source>
</evidence>
<name>A0A183TEI8_SCHSO</name>
<feature type="region of interest" description="Disordered" evidence="1">
    <location>
        <begin position="1"/>
        <end position="71"/>
    </location>
</feature>
<protein>
    <submittedName>
        <fullName evidence="4">Dynein light chain</fullName>
    </submittedName>
</protein>
<dbReference type="WBParaSite" id="SSLN_0001544501-mRNA-1">
    <property type="protein sequence ID" value="SSLN_0001544501-mRNA-1"/>
    <property type="gene ID" value="SSLN_0001544501"/>
</dbReference>
<proteinExistence type="predicted"/>
<evidence type="ECO:0000313" key="3">
    <source>
        <dbReference type="Proteomes" id="UP000275846"/>
    </source>
</evidence>
<feature type="compositionally biased region" description="Low complexity" evidence="1">
    <location>
        <begin position="54"/>
        <end position="66"/>
    </location>
</feature>
<keyword evidence="3" id="KW-1185">Reference proteome</keyword>
<evidence type="ECO:0000256" key="1">
    <source>
        <dbReference type="SAM" id="MobiDB-lite"/>
    </source>
</evidence>
<dbReference type="Gene3D" id="3.30.740.10">
    <property type="entry name" value="Protein Inhibitor Of Neuronal Nitric Oxide Synthase"/>
    <property type="match status" value="1"/>
</dbReference>
<dbReference type="OrthoDB" id="6252222at2759"/>
<gene>
    <name evidence="2" type="ORF">SSLN_LOCUS14886</name>
</gene>
<dbReference type="Proteomes" id="UP000275846">
    <property type="component" value="Unassembled WGS sequence"/>
</dbReference>
<dbReference type="SUPFAM" id="SSF54648">
    <property type="entry name" value="DLC"/>
    <property type="match status" value="1"/>
</dbReference>
<reference evidence="2 3" key="2">
    <citation type="submission" date="2018-11" db="EMBL/GenBank/DDBJ databases">
        <authorList>
            <consortium name="Pathogen Informatics"/>
        </authorList>
    </citation>
    <scope>NUCLEOTIDE SEQUENCE [LARGE SCALE GENOMIC DNA]</scope>
    <source>
        <strain evidence="2 3">NST_G2</strain>
    </source>
</reference>